<evidence type="ECO:0000256" key="1">
    <source>
        <dbReference type="SAM" id="Phobius"/>
    </source>
</evidence>
<evidence type="ECO:0000313" key="3">
    <source>
        <dbReference type="Proteomes" id="UP001333710"/>
    </source>
</evidence>
<keyword evidence="1" id="KW-1133">Transmembrane helix</keyword>
<dbReference type="KEGG" id="pmaw:MACH26_23640"/>
<reference evidence="2" key="1">
    <citation type="submission" date="2023-01" db="EMBL/GenBank/DDBJ databases">
        <title>Complete genome sequence of Planctobacterium marinum strain Dej080120_11.</title>
        <authorList>
            <person name="Ueki S."/>
            <person name="Maruyama F."/>
        </authorList>
    </citation>
    <scope>NUCLEOTIDE SEQUENCE</scope>
    <source>
        <strain evidence="2">Dej080120_11</strain>
    </source>
</reference>
<gene>
    <name evidence="2" type="ORF">MACH26_23640</name>
</gene>
<keyword evidence="3" id="KW-1185">Reference proteome</keyword>
<name>A0AA48KQU6_9ALTE</name>
<dbReference type="AlphaFoldDB" id="A0AA48KQU6"/>
<feature type="transmembrane region" description="Helical" evidence="1">
    <location>
        <begin position="119"/>
        <end position="141"/>
    </location>
</feature>
<feature type="transmembrane region" description="Helical" evidence="1">
    <location>
        <begin position="210"/>
        <end position="231"/>
    </location>
</feature>
<dbReference type="EMBL" id="AP027272">
    <property type="protein sequence ID" value="BDX06843.1"/>
    <property type="molecule type" value="Genomic_DNA"/>
</dbReference>
<proteinExistence type="predicted"/>
<sequence>MNLVQNYLAQVNAWLPDSADEDVLQELESTIEEHLEAFQEEHGKPASDKDIADILRAIGSPKTVASRFGKQQYLIGPELYPMWRYSLRIALTLMLILFFINGLLRYVSGVSDIFLSTGWFMGLLQPGLVAVAVTTIIFAVLERQGKTDYFKDNWDPLKRVSVKQSKSDQQDAVTNVIGDVLCLIIWNRWLDFSQDAVYRLDSLTVQFHEIYHLLFWPVNILLLCSIALYGWQLLNQFWRKSTVIAALVIDCVSLLILVLMLLHVDQTQVIGLSDNLDVRITENIGLIFKVSFVVITGLILMDLRHHIKLLKSL</sequence>
<evidence type="ECO:0000313" key="2">
    <source>
        <dbReference type="EMBL" id="BDX06843.1"/>
    </source>
</evidence>
<feature type="transmembrane region" description="Helical" evidence="1">
    <location>
        <begin position="89"/>
        <end position="107"/>
    </location>
</feature>
<protein>
    <submittedName>
        <fullName evidence="2">Uncharacterized protein</fullName>
    </submittedName>
</protein>
<keyword evidence="1" id="KW-0812">Transmembrane</keyword>
<dbReference type="RefSeq" id="WP_338292842.1">
    <property type="nucleotide sequence ID" value="NZ_AP027272.1"/>
</dbReference>
<accession>A0AA48KQU6</accession>
<keyword evidence="1" id="KW-0472">Membrane</keyword>
<organism evidence="2 3">
    <name type="scientific">Planctobacterium marinum</name>
    <dbReference type="NCBI Taxonomy" id="1631968"/>
    <lineage>
        <taxon>Bacteria</taxon>
        <taxon>Pseudomonadati</taxon>
        <taxon>Pseudomonadota</taxon>
        <taxon>Gammaproteobacteria</taxon>
        <taxon>Alteromonadales</taxon>
        <taxon>Alteromonadaceae</taxon>
        <taxon>Planctobacterium</taxon>
    </lineage>
</organism>
<feature type="transmembrane region" description="Helical" evidence="1">
    <location>
        <begin position="284"/>
        <end position="303"/>
    </location>
</feature>
<dbReference type="Pfam" id="PF22564">
    <property type="entry name" value="HAAS"/>
    <property type="match status" value="1"/>
</dbReference>
<feature type="transmembrane region" description="Helical" evidence="1">
    <location>
        <begin position="243"/>
        <end position="264"/>
    </location>
</feature>
<dbReference type="Proteomes" id="UP001333710">
    <property type="component" value="Chromosome"/>
</dbReference>